<comment type="caution">
    <text evidence="2">The sequence shown here is derived from an EMBL/GenBank/DDBJ whole genome shotgun (WGS) entry which is preliminary data.</text>
</comment>
<proteinExistence type="predicted"/>
<evidence type="ECO:0000313" key="3">
    <source>
        <dbReference type="Proteomes" id="UP000823388"/>
    </source>
</evidence>
<feature type="region of interest" description="Disordered" evidence="1">
    <location>
        <begin position="75"/>
        <end position="99"/>
    </location>
</feature>
<evidence type="ECO:0000256" key="1">
    <source>
        <dbReference type="SAM" id="MobiDB-lite"/>
    </source>
</evidence>
<accession>A0A8T0MN27</accession>
<protein>
    <submittedName>
        <fullName evidence="2">Uncharacterized protein</fullName>
    </submittedName>
</protein>
<organism evidence="2 3">
    <name type="scientific">Panicum virgatum</name>
    <name type="common">Blackwell switchgrass</name>
    <dbReference type="NCBI Taxonomy" id="38727"/>
    <lineage>
        <taxon>Eukaryota</taxon>
        <taxon>Viridiplantae</taxon>
        <taxon>Streptophyta</taxon>
        <taxon>Embryophyta</taxon>
        <taxon>Tracheophyta</taxon>
        <taxon>Spermatophyta</taxon>
        <taxon>Magnoliopsida</taxon>
        <taxon>Liliopsida</taxon>
        <taxon>Poales</taxon>
        <taxon>Poaceae</taxon>
        <taxon>PACMAD clade</taxon>
        <taxon>Panicoideae</taxon>
        <taxon>Panicodae</taxon>
        <taxon>Paniceae</taxon>
        <taxon>Panicinae</taxon>
        <taxon>Panicum</taxon>
        <taxon>Panicum sect. Hiantes</taxon>
    </lineage>
</organism>
<dbReference type="EMBL" id="CM029054">
    <property type="protein sequence ID" value="KAG2538435.1"/>
    <property type="molecule type" value="Genomic_DNA"/>
</dbReference>
<reference evidence="2 3" key="1">
    <citation type="submission" date="2020-05" db="EMBL/GenBank/DDBJ databases">
        <title>WGS assembly of Panicum virgatum.</title>
        <authorList>
            <person name="Lovell J.T."/>
            <person name="Jenkins J."/>
            <person name="Shu S."/>
            <person name="Juenger T.E."/>
            <person name="Schmutz J."/>
        </authorList>
    </citation>
    <scope>NUCLEOTIDE SEQUENCE [LARGE SCALE GENOMIC DNA]</scope>
    <source>
        <strain evidence="3">cv. AP13</strain>
    </source>
</reference>
<dbReference type="Proteomes" id="UP000823388">
    <property type="component" value="Chromosome 9N"/>
</dbReference>
<dbReference type="AlphaFoldDB" id="A0A8T0MN27"/>
<name>A0A8T0MN27_PANVG</name>
<sequence length="117" mass="13420">MQTRKKKAQQNKKMDPLLATDATCAQGWIVEGDDEEGSDVEPVTGLTWKLIAETCGAEEFNKLRRSARVNQIRDIEDDVHDEPEEEEQMDEEEVEFESDQENVVLTGYVEEEVEDDD</sequence>
<gene>
    <name evidence="2" type="ORF">PVAP13_9NG548914</name>
</gene>
<keyword evidence="3" id="KW-1185">Reference proteome</keyword>
<evidence type="ECO:0000313" key="2">
    <source>
        <dbReference type="EMBL" id="KAG2538435.1"/>
    </source>
</evidence>